<evidence type="ECO:0000313" key="4">
    <source>
        <dbReference type="Proteomes" id="UP001556367"/>
    </source>
</evidence>
<evidence type="ECO:0000313" key="3">
    <source>
        <dbReference type="EMBL" id="KAL0953062.1"/>
    </source>
</evidence>
<name>A0ABR3JBX4_9AGAR</name>
<organism evidence="3 4">
    <name type="scientific">Hohenbuehelia grisea</name>
    <dbReference type="NCBI Taxonomy" id="104357"/>
    <lineage>
        <taxon>Eukaryota</taxon>
        <taxon>Fungi</taxon>
        <taxon>Dikarya</taxon>
        <taxon>Basidiomycota</taxon>
        <taxon>Agaricomycotina</taxon>
        <taxon>Agaricomycetes</taxon>
        <taxon>Agaricomycetidae</taxon>
        <taxon>Agaricales</taxon>
        <taxon>Pleurotineae</taxon>
        <taxon>Pleurotaceae</taxon>
        <taxon>Hohenbuehelia</taxon>
    </lineage>
</organism>
<feature type="chain" id="PRO_5046028466" evidence="2">
    <location>
        <begin position="26"/>
        <end position="409"/>
    </location>
</feature>
<gene>
    <name evidence="3" type="ORF">HGRIS_007262</name>
</gene>
<comment type="caution">
    <text evidence="3">The sequence shown here is derived from an EMBL/GenBank/DDBJ whole genome shotgun (WGS) entry which is preliminary data.</text>
</comment>
<keyword evidence="2" id="KW-0732">Signal</keyword>
<keyword evidence="4" id="KW-1185">Reference proteome</keyword>
<reference evidence="4" key="1">
    <citation type="submission" date="2024-06" db="EMBL/GenBank/DDBJ databases">
        <title>Multi-omics analyses provide insights into the biosynthesis of the anticancer antibiotic pleurotin in Hohenbuehelia grisea.</title>
        <authorList>
            <person name="Weaver J.A."/>
            <person name="Alberti F."/>
        </authorList>
    </citation>
    <scope>NUCLEOTIDE SEQUENCE [LARGE SCALE GENOMIC DNA]</scope>
    <source>
        <strain evidence="4">T-177</strain>
    </source>
</reference>
<sequence length="409" mass="44716">MKFATTIIAALACATCFALAKDAAALPVYRDGDDSDDGGRGGGRRTRVIVEEVTITRGGRGPPRPIRTPAPTITAVGPVDFDAPGTTRKFGQKITLVYTSDLPGFSTVTEDVRPTTTTLTATAVYTAPGNKPVTVTATQTFISTDTTIIRRPVIYLPTWYRFRSRRAYIRVYRDWCSQLTRWLVRRQKALFERVLVRILRIRADLTALRLALVQAEARLAGARQAQATFNHNVQVHANAAAAAHASVHTQEVAWHHAAAFLNSIGHYRPQSAVARVHLANVVNALNAARNHRALVLSNQANHNAHAGAINGEVNAAAAEVTRIKALITQLEGEVVTVEKEVLRVVVAEWTHFFIKETIAIGGGSGDDDDDDGDDDRRGRGGRGHGGGRNDDDDDDRRPRRHRGHREDDD</sequence>
<feature type="signal peptide" evidence="2">
    <location>
        <begin position="1"/>
        <end position="25"/>
    </location>
</feature>
<evidence type="ECO:0000256" key="1">
    <source>
        <dbReference type="SAM" id="MobiDB-lite"/>
    </source>
</evidence>
<dbReference type="EMBL" id="JASNQZ010000010">
    <property type="protein sequence ID" value="KAL0953062.1"/>
    <property type="molecule type" value="Genomic_DNA"/>
</dbReference>
<feature type="region of interest" description="Disordered" evidence="1">
    <location>
        <begin position="363"/>
        <end position="409"/>
    </location>
</feature>
<evidence type="ECO:0000256" key="2">
    <source>
        <dbReference type="SAM" id="SignalP"/>
    </source>
</evidence>
<accession>A0ABR3JBX4</accession>
<protein>
    <submittedName>
        <fullName evidence="3">Uncharacterized protein</fullName>
    </submittedName>
</protein>
<proteinExistence type="predicted"/>
<dbReference type="Proteomes" id="UP001556367">
    <property type="component" value="Unassembled WGS sequence"/>
</dbReference>